<evidence type="ECO:0000256" key="3">
    <source>
        <dbReference type="ARBA" id="ARBA00016116"/>
    </source>
</evidence>
<comment type="caution">
    <text evidence="9">The sequence shown here is derived from an EMBL/GenBank/DDBJ whole genome shotgun (WGS) entry which is preliminary data.</text>
</comment>
<feature type="domain" description="Cytochrome b/b6 N-terminal region profile" evidence="8">
    <location>
        <begin position="29"/>
        <end position="219"/>
    </location>
</feature>
<dbReference type="InterPro" id="IPR005797">
    <property type="entry name" value="Cyt_b/b6_N"/>
</dbReference>
<organism evidence="9 10">
    <name type="scientific">Catenulispora yoronensis</name>
    <dbReference type="NCBI Taxonomy" id="450799"/>
    <lineage>
        <taxon>Bacteria</taxon>
        <taxon>Bacillati</taxon>
        <taxon>Actinomycetota</taxon>
        <taxon>Actinomycetes</taxon>
        <taxon>Catenulisporales</taxon>
        <taxon>Catenulisporaceae</taxon>
        <taxon>Catenulispora</taxon>
    </lineage>
</organism>
<sequence>MTEQFAGPTQEPVQEPSQEATPGPDSGGWTGALRRRLFEALPPERLLPDTQPAYVASWAYVFGVLTLTAFLTVVATGAVLALKGAAWWHVSGTGHYVNSLHLWSVELFMTFMSVHLIAKFFMAAWRGKRAMTWITGVVALGCSAFTALTGYLIQQNFDSQWIATQAKDGLNSIGVGAYFNTMDFGQMIVWHVALLPLVVSVIVVWHILLVRRRGVVPPLPLPGSAPRHVSETAAEAEVSA</sequence>
<feature type="transmembrane region" description="Helical" evidence="7">
    <location>
        <begin position="55"/>
        <end position="80"/>
    </location>
</feature>
<dbReference type="RefSeq" id="WP_344664541.1">
    <property type="nucleotide sequence ID" value="NZ_BAAAQN010000005.1"/>
</dbReference>
<keyword evidence="7" id="KW-0472">Membrane</keyword>
<comment type="catalytic activity">
    <reaction evidence="4">
        <text>a quinol + 2 Fe(III)-[cytochrome c](out) = a quinone + 2 Fe(II)-[cytochrome c](out) + 2 H(+)(out)</text>
        <dbReference type="Rhea" id="RHEA:11484"/>
        <dbReference type="Rhea" id="RHEA-COMP:10350"/>
        <dbReference type="Rhea" id="RHEA-COMP:14399"/>
        <dbReference type="ChEBI" id="CHEBI:15378"/>
        <dbReference type="ChEBI" id="CHEBI:24646"/>
        <dbReference type="ChEBI" id="CHEBI:29033"/>
        <dbReference type="ChEBI" id="CHEBI:29034"/>
        <dbReference type="ChEBI" id="CHEBI:132124"/>
        <dbReference type="EC" id="7.1.1.8"/>
    </reaction>
</comment>
<dbReference type="InterPro" id="IPR027387">
    <property type="entry name" value="Cytb/b6-like_sf"/>
</dbReference>
<evidence type="ECO:0000256" key="6">
    <source>
        <dbReference type="SAM" id="MobiDB-lite"/>
    </source>
</evidence>
<dbReference type="InterPro" id="IPR016174">
    <property type="entry name" value="Di-haem_cyt_TM"/>
</dbReference>
<gene>
    <name evidence="9" type="ORF">GCM10009839_12640</name>
</gene>
<keyword evidence="7" id="KW-0812">Transmembrane</keyword>
<evidence type="ECO:0000256" key="7">
    <source>
        <dbReference type="SAM" id="Phobius"/>
    </source>
</evidence>
<feature type="transmembrane region" description="Helical" evidence="7">
    <location>
        <begin position="188"/>
        <end position="210"/>
    </location>
</feature>
<evidence type="ECO:0000313" key="9">
    <source>
        <dbReference type="EMBL" id="GAA2018055.1"/>
    </source>
</evidence>
<feature type="transmembrane region" description="Helical" evidence="7">
    <location>
        <begin position="130"/>
        <end position="153"/>
    </location>
</feature>
<dbReference type="SUPFAM" id="SSF81342">
    <property type="entry name" value="Transmembrane di-heme cytochromes"/>
    <property type="match status" value="1"/>
</dbReference>
<dbReference type="Pfam" id="PF13631">
    <property type="entry name" value="Cytochrom_B_N_2"/>
    <property type="match status" value="1"/>
</dbReference>
<feature type="region of interest" description="Disordered" evidence="6">
    <location>
        <begin position="1"/>
        <end position="26"/>
    </location>
</feature>
<evidence type="ECO:0000256" key="5">
    <source>
        <dbReference type="ARBA" id="ARBA00029568"/>
    </source>
</evidence>
<dbReference type="EC" id="7.1.1.8" evidence="2"/>
<evidence type="ECO:0000256" key="4">
    <source>
        <dbReference type="ARBA" id="ARBA00029351"/>
    </source>
</evidence>
<keyword evidence="10" id="KW-1185">Reference proteome</keyword>
<keyword evidence="7" id="KW-1133">Transmembrane helix</keyword>
<feature type="compositionally biased region" description="Polar residues" evidence="6">
    <location>
        <begin position="11"/>
        <end position="20"/>
    </location>
</feature>
<accession>A0ABN2TR34</accession>
<dbReference type="EMBL" id="BAAAQN010000005">
    <property type="protein sequence ID" value="GAA2018055.1"/>
    <property type="molecule type" value="Genomic_DNA"/>
</dbReference>
<dbReference type="PANTHER" id="PTHR19271:SF16">
    <property type="entry name" value="CYTOCHROME B"/>
    <property type="match status" value="1"/>
</dbReference>
<proteinExistence type="predicted"/>
<dbReference type="PANTHER" id="PTHR19271">
    <property type="entry name" value="CYTOCHROME B"/>
    <property type="match status" value="1"/>
</dbReference>
<evidence type="ECO:0000256" key="1">
    <source>
        <dbReference type="ARBA" id="ARBA00001971"/>
    </source>
</evidence>
<name>A0ABN2TR34_9ACTN</name>
<comment type="cofactor">
    <cofactor evidence="1">
        <name>heme</name>
        <dbReference type="ChEBI" id="CHEBI:30413"/>
    </cofactor>
</comment>
<dbReference type="Proteomes" id="UP001500751">
    <property type="component" value="Unassembled WGS sequence"/>
</dbReference>
<evidence type="ECO:0000256" key="2">
    <source>
        <dbReference type="ARBA" id="ARBA00012951"/>
    </source>
</evidence>
<dbReference type="PROSITE" id="PS51002">
    <property type="entry name" value="CYTB_NTER"/>
    <property type="match status" value="1"/>
</dbReference>
<evidence type="ECO:0000259" key="8">
    <source>
        <dbReference type="PROSITE" id="PS51002"/>
    </source>
</evidence>
<evidence type="ECO:0000313" key="10">
    <source>
        <dbReference type="Proteomes" id="UP001500751"/>
    </source>
</evidence>
<protein>
    <recommendedName>
        <fullName evidence="3">Cytochrome bc1 complex cytochrome b subunit</fullName>
        <ecNumber evidence="2">7.1.1.8</ecNumber>
    </recommendedName>
    <alternativeName>
        <fullName evidence="5">Cytochrome bc1 reductase complex subunit QcrB</fullName>
    </alternativeName>
</protein>
<feature type="transmembrane region" description="Helical" evidence="7">
    <location>
        <begin position="100"/>
        <end position="118"/>
    </location>
</feature>
<dbReference type="Gene3D" id="1.20.810.10">
    <property type="entry name" value="Cytochrome Bc1 Complex, Chain C"/>
    <property type="match status" value="1"/>
</dbReference>
<reference evidence="9 10" key="1">
    <citation type="journal article" date="2019" name="Int. J. Syst. Evol. Microbiol.">
        <title>The Global Catalogue of Microorganisms (GCM) 10K type strain sequencing project: providing services to taxonomists for standard genome sequencing and annotation.</title>
        <authorList>
            <consortium name="The Broad Institute Genomics Platform"/>
            <consortium name="The Broad Institute Genome Sequencing Center for Infectious Disease"/>
            <person name="Wu L."/>
            <person name="Ma J."/>
        </authorList>
    </citation>
    <scope>NUCLEOTIDE SEQUENCE [LARGE SCALE GENOMIC DNA]</scope>
    <source>
        <strain evidence="9 10">JCM 16014</strain>
    </source>
</reference>